<sequence length="204" mass="22397">MSRADDQPLRSAARGDEDAITSLYRRFAPLARGVALRILQDADEAEDIVQDTFYAVLLALKAGRGPRDSAAGYVHAVARRLAQRQQARSESLVRIGLPIPEPRYRRAEDCDAAAAALASLPRRWRAILWLIEVEGYAPTELAPLMAISPTAVSSLATRARRAFRSAYPDHSPRRSQPRRRLDAAARRLPAMSTSAQRPASAAMA</sequence>
<evidence type="ECO:0000313" key="9">
    <source>
        <dbReference type="EMBL" id="TDD72740.1"/>
    </source>
</evidence>
<keyword evidence="4" id="KW-0238">DNA-binding</keyword>
<organism evidence="9 10">
    <name type="scientific">Jiangella aurantiaca</name>
    <dbReference type="NCBI Taxonomy" id="2530373"/>
    <lineage>
        <taxon>Bacteria</taxon>
        <taxon>Bacillati</taxon>
        <taxon>Actinomycetota</taxon>
        <taxon>Actinomycetes</taxon>
        <taxon>Jiangellales</taxon>
        <taxon>Jiangellaceae</taxon>
        <taxon>Jiangella</taxon>
    </lineage>
</organism>
<keyword evidence="2" id="KW-0805">Transcription regulation</keyword>
<dbReference type="PANTHER" id="PTHR43133:SF8">
    <property type="entry name" value="RNA POLYMERASE SIGMA FACTOR HI_1459-RELATED"/>
    <property type="match status" value="1"/>
</dbReference>
<evidence type="ECO:0000256" key="5">
    <source>
        <dbReference type="ARBA" id="ARBA00023163"/>
    </source>
</evidence>
<dbReference type="InterPro" id="IPR013324">
    <property type="entry name" value="RNA_pol_sigma_r3/r4-like"/>
</dbReference>
<feature type="region of interest" description="Disordered" evidence="6">
    <location>
        <begin position="164"/>
        <end position="204"/>
    </location>
</feature>
<dbReference type="Proteomes" id="UP000295217">
    <property type="component" value="Unassembled WGS sequence"/>
</dbReference>
<name>A0A4R5AM47_9ACTN</name>
<dbReference type="SUPFAM" id="SSF88659">
    <property type="entry name" value="Sigma3 and sigma4 domains of RNA polymerase sigma factors"/>
    <property type="match status" value="1"/>
</dbReference>
<evidence type="ECO:0000259" key="7">
    <source>
        <dbReference type="Pfam" id="PF04542"/>
    </source>
</evidence>
<dbReference type="PANTHER" id="PTHR43133">
    <property type="entry name" value="RNA POLYMERASE ECF-TYPE SIGMA FACTO"/>
    <property type="match status" value="1"/>
</dbReference>
<dbReference type="InterPro" id="IPR013249">
    <property type="entry name" value="RNA_pol_sigma70_r4_t2"/>
</dbReference>
<dbReference type="OrthoDB" id="5243336at2"/>
<gene>
    <name evidence="9" type="ORF">E1262_02495</name>
</gene>
<dbReference type="InterPro" id="IPR036388">
    <property type="entry name" value="WH-like_DNA-bd_sf"/>
</dbReference>
<dbReference type="SUPFAM" id="SSF88946">
    <property type="entry name" value="Sigma2 domain of RNA polymerase sigma factors"/>
    <property type="match status" value="1"/>
</dbReference>
<dbReference type="Pfam" id="PF04542">
    <property type="entry name" value="Sigma70_r2"/>
    <property type="match status" value="1"/>
</dbReference>
<keyword evidence="3" id="KW-0731">Sigma factor</keyword>
<comment type="caution">
    <text evidence="9">The sequence shown here is derived from an EMBL/GenBank/DDBJ whole genome shotgun (WGS) entry which is preliminary data.</text>
</comment>
<comment type="similarity">
    <text evidence="1">Belongs to the sigma-70 factor family. ECF subfamily.</text>
</comment>
<dbReference type="GO" id="GO:0003677">
    <property type="term" value="F:DNA binding"/>
    <property type="evidence" value="ECO:0007669"/>
    <property type="project" value="UniProtKB-KW"/>
</dbReference>
<dbReference type="InterPro" id="IPR013325">
    <property type="entry name" value="RNA_pol_sigma_r2"/>
</dbReference>
<dbReference type="InterPro" id="IPR007627">
    <property type="entry name" value="RNA_pol_sigma70_r2"/>
</dbReference>
<feature type="domain" description="RNA polymerase sigma-70 region 2" evidence="7">
    <location>
        <begin position="23"/>
        <end position="85"/>
    </location>
</feature>
<evidence type="ECO:0000256" key="3">
    <source>
        <dbReference type="ARBA" id="ARBA00023082"/>
    </source>
</evidence>
<feature type="domain" description="RNA polymerase sigma factor 70 region 4 type 2" evidence="8">
    <location>
        <begin position="113"/>
        <end position="162"/>
    </location>
</feature>
<evidence type="ECO:0000313" key="10">
    <source>
        <dbReference type="Proteomes" id="UP000295217"/>
    </source>
</evidence>
<dbReference type="Gene3D" id="1.10.1740.10">
    <property type="match status" value="1"/>
</dbReference>
<evidence type="ECO:0000256" key="2">
    <source>
        <dbReference type="ARBA" id="ARBA00023015"/>
    </source>
</evidence>
<dbReference type="GO" id="GO:0006352">
    <property type="term" value="P:DNA-templated transcription initiation"/>
    <property type="evidence" value="ECO:0007669"/>
    <property type="project" value="InterPro"/>
</dbReference>
<dbReference type="AlphaFoldDB" id="A0A4R5AM47"/>
<evidence type="ECO:0000256" key="4">
    <source>
        <dbReference type="ARBA" id="ARBA00023125"/>
    </source>
</evidence>
<evidence type="ECO:0000259" key="8">
    <source>
        <dbReference type="Pfam" id="PF08281"/>
    </source>
</evidence>
<dbReference type="Gene3D" id="1.10.10.10">
    <property type="entry name" value="Winged helix-like DNA-binding domain superfamily/Winged helix DNA-binding domain"/>
    <property type="match status" value="1"/>
</dbReference>
<evidence type="ECO:0000256" key="6">
    <source>
        <dbReference type="SAM" id="MobiDB-lite"/>
    </source>
</evidence>
<keyword evidence="10" id="KW-1185">Reference proteome</keyword>
<protein>
    <submittedName>
        <fullName evidence="9">Sigma-70 family RNA polymerase sigma factor</fullName>
    </submittedName>
</protein>
<reference evidence="9 10" key="1">
    <citation type="submission" date="2019-02" db="EMBL/GenBank/DDBJ databases">
        <title>Draft genome sequences of novel Actinobacteria.</title>
        <authorList>
            <person name="Sahin N."/>
            <person name="Ay H."/>
            <person name="Saygin H."/>
        </authorList>
    </citation>
    <scope>NUCLEOTIDE SEQUENCE [LARGE SCALE GENOMIC DNA]</scope>
    <source>
        <strain evidence="9 10">8K307</strain>
    </source>
</reference>
<dbReference type="Pfam" id="PF08281">
    <property type="entry name" value="Sigma70_r4_2"/>
    <property type="match status" value="1"/>
</dbReference>
<proteinExistence type="inferred from homology"/>
<evidence type="ECO:0000256" key="1">
    <source>
        <dbReference type="ARBA" id="ARBA00010641"/>
    </source>
</evidence>
<dbReference type="InterPro" id="IPR039425">
    <property type="entry name" value="RNA_pol_sigma-70-like"/>
</dbReference>
<dbReference type="InterPro" id="IPR014284">
    <property type="entry name" value="RNA_pol_sigma-70_dom"/>
</dbReference>
<dbReference type="EMBL" id="SMLB01000002">
    <property type="protein sequence ID" value="TDD72740.1"/>
    <property type="molecule type" value="Genomic_DNA"/>
</dbReference>
<keyword evidence="5" id="KW-0804">Transcription</keyword>
<dbReference type="NCBIfam" id="TIGR02937">
    <property type="entry name" value="sigma70-ECF"/>
    <property type="match status" value="1"/>
</dbReference>
<accession>A0A4R5AM47</accession>
<dbReference type="GO" id="GO:0016987">
    <property type="term" value="F:sigma factor activity"/>
    <property type="evidence" value="ECO:0007669"/>
    <property type="project" value="UniProtKB-KW"/>
</dbReference>